<dbReference type="KEGG" id="hch:HCH_03431"/>
<sequence length="97" mass="11072">MTQSLIDGDWRKLLVDDNVSEEPKHQVIDAKRRQLQELKTRPEAPVQVRRLIIAACDGLERLKGHVGAEEFYVYYGRLTDLLRVIGKELEVSGIAVD</sequence>
<dbReference type="EMBL" id="CP000155">
    <property type="protein sequence ID" value="ABC30179.1"/>
    <property type="molecule type" value="Genomic_DNA"/>
</dbReference>
<accession>Q2SGP5</accession>
<organism evidence="1 2">
    <name type="scientific">Hahella chejuensis (strain KCTC 2396)</name>
    <dbReference type="NCBI Taxonomy" id="349521"/>
    <lineage>
        <taxon>Bacteria</taxon>
        <taxon>Pseudomonadati</taxon>
        <taxon>Pseudomonadota</taxon>
        <taxon>Gammaproteobacteria</taxon>
        <taxon>Oceanospirillales</taxon>
        <taxon>Hahellaceae</taxon>
        <taxon>Hahella</taxon>
    </lineage>
</organism>
<name>Q2SGP5_HAHCH</name>
<dbReference type="OrthoDB" id="9881353at2"/>
<evidence type="ECO:0000313" key="2">
    <source>
        <dbReference type="Proteomes" id="UP000000238"/>
    </source>
</evidence>
<dbReference type="RefSeq" id="WP_011397247.1">
    <property type="nucleotide sequence ID" value="NC_007645.1"/>
</dbReference>
<dbReference type="AlphaFoldDB" id="Q2SGP5"/>
<reference evidence="1 2" key="1">
    <citation type="journal article" date="2005" name="Nucleic Acids Res.">
        <title>Genomic blueprint of Hahella chejuensis, a marine microbe producing an algicidal agent.</title>
        <authorList>
            <person name="Jeong H."/>
            <person name="Yim J.H."/>
            <person name="Lee C."/>
            <person name="Choi S.-H."/>
            <person name="Park Y.K."/>
            <person name="Yoon S.H."/>
            <person name="Hur C.-G."/>
            <person name="Kang H.-Y."/>
            <person name="Kim D."/>
            <person name="Lee H.H."/>
            <person name="Park K.H."/>
            <person name="Park S.-H."/>
            <person name="Park H.-S."/>
            <person name="Lee H.K."/>
            <person name="Oh T.K."/>
            <person name="Kim J.F."/>
        </authorList>
    </citation>
    <scope>NUCLEOTIDE SEQUENCE [LARGE SCALE GENOMIC DNA]</scope>
    <source>
        <strain evidence="1 2">KCTC 2396</strain>
    </source>
</reference>
<keyword evidence="2" id="KW-1185">Reference proteome</keyword>
<proteinExistence type="predicted"/>
<dbReference type="HOGENOM" id="CLU_2342830_0_0_6"/>
<evidence type="ECO:0000313" key="1">
    <source>
        <dbReference type="EMBL" id="ABC30179.1"/>
    </source>
</evidence>
<protein>
    <submittedName>
        <fullName evidence="1">Uncharacterized protein</fullName>
    </submittedName>
</protein>
<gene>
    <name evidence="1" type="ordered locus">HCH_03431</name>
</gene>
<dbReference type="Proteomes" id="UP000000238">
    <property type="component" value="Chromosome"/>
</dbReference>